<dbReference type="InterPro" id="IPR011333">
    <property type="entry name" value="SKP1/BTB/POZ_sf"/>
</dbReference>
<dbReference type="Proteomes" id="UP000518752">
    <property type="component" value="Unassembled WGS sequence"/>
</dbReference>
<gene>
    <name evidence="3" type="ORF">D9757_001331</name>
</gene>
<evidence type="ECO:0000256" key="1">
    <source>
        <dbReference type="SAM" id="MobiDB-lite"/>
    </source>
</evidence>
<feature type="compositionally biased region" description="Polar residues" evidence="1">
    <location>
        <begin position="544"/>
        <end position="556"/>
    </location>
</feature>
<dbReference type="PANTHER" id="PTHR24413">
    <property type="entry name" value="SPECKLE-TYPE POZ PROTEIN"/>
    <property type="match status" value="1"/>
</dbReference>
<protein>
    <recommendedName>
        <fullName evidence="2">BTB domain-containing protein</fullName>
    </recommendedName>
</protein>
<keyword evidence="4" id="KW-1185">Reference proteome</keyword>
<reference evidence="3 4" key="1">
    <citation type="journal article" date="2020" name="ISME J.">
        <title>Uncovering the hidden diversity of litter-decomposition mechanisms in mushroom-forming fungi.</title>
        <authorList>
            <person name="Floudas D."/>
            <person name="Bentzer J."/>
            <person name="Ahren D."/>
            <person name="Johansson T."/>
            <person name="Persson P."/>
            <person name="Tunlid A."/>
        </authorList>
    </citation>
    <scope>NUCLEOTIDE SEQUENCE [LARGE SCALE GENOMIC DNA]</scope>
    <source>
        <strain evidence="3 4">CBS 406.79</strain>
    </source>
</reference>
<dbReference type="CDD" id="cd18186">
    <property type="entry name" value="BTB_POZ_ZBTB_KLHL-like"/>
    <property type="match status" value="1"/>
</dbReference>
<dbReference type="OrthoDB" id="288590at2759"/>
<feature type="domain" description="BTB" evidence="2">
    <location>
        <begin position="322"/>
        <end position="404"/>
    </location>
</feature>
<dbReference type="Gene3D" id="3.30.710.10">
    <property type="entry name" value="Potassium Channel Kv1.1, Chain A"/>
    <property type="match status" value="1"/>
</dbReference>
<evidence type="ECO:0000313" key="3">
    <source>
        <dbReference type="EMBL" id="KAF5393022.1"/>
    </source>
</evidence>
<organism evidence="3 4">
    <name type="scientific">Collybiopsis confluens</name>
    <dbReference type="NCBI Taxonomy" id="2823264"/>
    <lineage>
        <taxon>Eukaryota</taxon>
        <taxon>Fungi</taxon>
        <taxon>Dikarya</taxon>
        <taxon>Basidiomycota</taxon>
        <taxon>Agaricomycotina</taxon>
        <taxon>Agaricomycetes</taxon>
        <taxon>Agaricomycetidae</taxon>
        <taxon>Agaricales</taxon>
        <taxon>Marasmiineae</taxon>
        <taxon>Omphalotaceae</taxon>
        <taxon>Collybiopsis</taxon>
    </lineage>
</organism>
<accession>A0A8H5MGF8</accession>
<name>A0A8H5MGF8_9AGAR</name>
<feature type="compositionally biased region" description="Polar residues" evidence="1">
    <location>
        <begin position="598"/>
        <end position="607"/>
    </location>
</feature>
<comment type="caution">
    <text evidence="3">The sequence shown here is derived from an EMBL/GenBank/DDBJ whole genome shotgun (WGS) entry which is preliminary data.</text>
</comment>
<feature type="compositionally biased region" description="Low complexity" evidence="1">
    <location>
        <begin position="318"/>
        <end position="329"/>
    </location>
</feature>
<evidence type="ECO:0000259" key="2">
    <source>
        <dbReference type="PROSITE" id="PS50097"/>
    </source>
</evidence>
<feature type="compositionally biased region" description="Polar residues" evidence="1">
    <location>
        <begin position="482"/>
        <end position="536"/>
    </location>
</feature>
<proteinExistence type="predicted"/>
<feature type="region of interest" description="Disordered" evidence="1">
    <location>
        <begin position="449"/>
        <end position="623"/>
    </location>
</feature>
<sequence>MSSPGHPSWTHSSPSLLRHSYSVSSSSSTHSVTPVISSPSPRPPTSSWANILNSPSTRKLSSGTSSAAGYNDMGVGISMRSWTFMGFEWQVGDVCKLRDAIEGSGGSPLADGLGGELNDFDILKHSPIIGDGKFKLEVARTTSSKSSAPSVPHLSLYVTPLNLEFAHPQYEMNATMMAGIKCEDDKAGERGSRADWSFEIWHDWVFRVDNEVWECALPSLSTLLEHPRIAATDSFIICIQIHSPVGPSLPAQPSVYYVPKNLLDGLENSLDNPNTGDVQFICLERFSPEVPASPTPPTHTPEILSPVTVTGRGHNRPSSSTSSSALSSSPFAPEMTARKRIIYAHSDILTSRSEYFATMLSSAFSENQTDVNGRKIFTIIVEEAYETVYWLLKYVYANWLLFKEVDDPRQAVEGVGRGWSTNWLHGTTARGGGGGGEWDWKIISKHGLSTPTSVPEDFPDLRSTGSDESRGSVSPSGKVRALNTQQPIRTTATPSQGESRMNTSGGAGPSTTQKAGLSSSTMQRTTNNAPTTTIPSPSAGANRRVNSGPLSVSSNIPRGKHVPTPLNPGPSHAHPHYPGVPLSPNTHSLPHRSRESTMGRTLNSSSIEPDPHPHPTPPPPPASALSIYQVAHRYSMPGLSALALDHMISTLTPQRCFALLLAVESWDEVRMLVEDYVVDKWDEVSVSEEFELCCQEVAAGEWGSAGGKTLMALFRRLRSPNALI</sequence>
<feature type="region of interest" description="Disordered" evidence="1">
    <location>
        <begin position="1"/>
        <end position="66"/>
    </location>
</feature>
<dbReference type="PROSITE" id="PS50097">
    <property type="entry name" value="BTB"/>
    <property type="match status" value="1"/>
</dbReference>
<dbReference type="SUPFAM" id="SSF54695">
    <property type="entry name" value="POZ domain"/>
    <property type="match status" value="1"/>
</dbReference>
<feature type="region of interest" description="Disordered" evidence="1">
    <location>
        <begin position="291"/>
        <end position="331"/>
    </location>
</feature>
<evidence type="ECO:0000313" key="4">
    <source>
        <dbReference type="Proteomes" id="UP000518752"/>
    </source>
</evidence>
<feature type="compositionally biased region" description="Low complexity" evidence="1">
    <location>
        <begin position="11"/>
        <end position="39"/>
    </location>
</feature>
<dbReference type="AlphaFoldDB" id="A0A8H5MGF8"/>
<feature type="compositionally biased region" description="Polar residues" evidence="1">
    <location>
        <begin position="48"/>
        <end position="66"/>
    </location>
</feature>
<dbReference type="EMBL" id="JAACJN010000003">
    <property type="protein sequence ID" value="KAF5393022.1"/>
    <property type="molecule type" value="Genomic_DNA"/>
</dbReference>
<dbReference type="InterPro" id="IPR000210">
    <property type="entry name" value="BTB/POZ_dom"/>
</dbReference>